<dbReference type="SUPFAM" id="SSF55785">
    <property type="entry name" value="PYP-like sensor domain (PAS domain)"/>
    <property type="match status" value="2"/>
</dbReference>
<dbReference type="InterPro" id="IPR035965">
    <property type="entry name" value="PAS-like_dom_sf"/>
</dbReference>
<dbReference type="SMART" id="SM00086">
    <property type="entry name" value="PAC"/>
    <property type="match status" value="2"/>
</dbReference>
<dbReference type="Pfam" id="PF01590">
    <property type="entry name" value="GAF"/>
    <property type="match status" value="2"/>
</dbReference>
<reference evidence="12 13" key="1">
    <citation type="submission" date="2019-06" db="EMBL/GenBank/DDBJ databases">
        <title>YIM 131921 draft genome.</title>
        <authorList>
            <person name="Jiang L."/>
        </authorList>
    </citation>
    <scope>NUCLEOTIDE SEQUENCE [LARGE SCALE GENOMIC DNA]</scope>
    <source>
        <strain evidence="12 13">YIM 131921</strain>
    </source>
</reference>
<dbReference type="CDD" id="cd00082">
    <property type="entry name" value="HisKA"/>
    <property type="match status" value="1"/>
</dbReference>
<evidence type="ECO:0000313" key="13">
    <source>
        <dbReference type="Proteomes" id="UP000305887"/>
    </source>
</evidence>
<dbReference type="PROSITE" id="PS50113">
    <property type="entry name" value="PAC"/>
    <property type="match status" value="2"/>
</dbReference>
<gene>
    <name evidence="12" type="ORF">FHG66_01935</name>
</gene>
<proteinExistence type="predicted"/>
<evidence type="ECO:0000259" key="9">
    <source>
        <dbReference type="PROSITE" id="PS50110"/>
    </source>
</evidence>
<dbReference type="InterPro" id="IPR013655">
    <property type="entry name" value="PAS_fold_3"/>
</dbReference>
<feature type="domain" description="Histidine kinase" evidence="8">
    <location>
        <begin position="692"/>
        <end position="916"/>
    </location>
</feature>
<dbReference type="SMART" id="SM00387">
    <property type="entry name" value="HATPase_c"/>
    <property type="match status" value="1"/>
</dbReference>
<dbReference type="InterPro" id="IPR036097">
    <property type="entry name" value="HisK_dim/P_sf"/>
</dbReference>
<dbReference type="PRINTS" id="PR00344">
    <property type="entry name" value="BCTRLSENSOR"/>
</dbReference>
<dbReference type="Gene3D" id="3.30.565.10">
    <property type="entry name" value="Histidine kinase-like ATPase, C-terminal domain"/>
    <property type="match status" value="1"/>
</dbReference>
<dbReference type="GO" id="GO:0000155">
    <property type="term" value="F:phosphorelay sensor kinase activity"/>
    <property type="evidence" value="ECO:0007669"/>
    <property type="project" value="InterPro"/>
</dbReference>
<dbReference type="InterPro" id="IPR036890">
    <property type="entry name" value="HATPase_C_sf"/>
</dbReference>
<keyword evidence="5" id="KW-0418">Kinase</keyword>
<dbReference type="Gene3D" id="1.10.287.130">
    <property type="match status" value="1"/>
</dbReference>
<dbReference type="Gene3D" id="2.10.70.100">
    <property type="match status" value="1"/>
</dbReference>
<evidence type="ECO:0000313" key="12">
    <source>
        <dbReference type="EMBL" id="TNC52325.1"/>
    </source>
</evidence>
<feature type="domain" description="Response regulatory" evidence="9">
    <location>
        <begin position="940"/>
        <end position="1056"/>
    </location>
</feature>
<dbReference type="Proteomes" id="UP000305887">
    <property type="component" value="Unassembled WGS sequence"/>
</dbReference>
<feature type="domain" description="PAC" evidence="11">
    <location>
        <begin position="115"/>
        <end position="169"/>
    </location>
</feature>
<evidence type="ECO:0000256" key="6">
    <source>
        <dbReference type="PROSITE-ProRule" id="PRU00169"/>
    </source>
</evidence>
<evidence type="ECO:0000256" key="7">
    <source>
        <dbReference type="SAM" id="Coils"/>
    </source>
</evidence>
<feature type="coiled-coil region" evidence="7">
    <location>
        <begin position="638"/>
        <end position="676"/>
    </location>
</feature>
<dbReference type="Pfam" id="PF02518">
    <property type="entry name" value="HATPase_c"/>
    <property type="match status" value="1"/>
</dbReference>
<dbReference type="CDD" id="cd16919">
    <property type="entry name" value="HATPase_CckA-like"/>
    <property type="match status" value="1"/>
</dbReference>
<dbReference type="SUPFAM" id="SSF52172">
    <property type="entry name" value="CheY-like"/>
    <property type="match status" value="1"/>
</dbReference>
<evidence type="ECO:0000256" key="1">
    <source>
        <dbReference type="ARBA" id="ARBA00000085"/>
    </source>
</evidence>
<evidence type="ECO:0000259" key="8">
    <source>
        <dbReference type="PROSITE" id="PS50109"/>
    </source>
</evidence>
<dbReference type="Pfam" id="PF08447">
    <property type="entry name" value="PAS_3"/>
    <property type="match status" value="1"/>
</dbReference>
<dbReference type="PANTHER" id="PTHR43065:SF42">
    <property type="entry name" value="TWO-COMPONENT SENSOR PPRA"/>
    <property type="match status" value="1"/>
</dbReference>
<evidence type="ECO:0000259" key="10">
    <source>
        <dbReference type="PROSITE" id="PS50112"/>
    </source>
</evidence>
<dbReference type="EC" id="2.7.13.3" evidence="2"/>
<feature type="domain" description="PAS" evidence="10">
    <location>
        <begin position="65"/>
        <end position="114"/>
    </location>
</feature>
<dbReference type="InterPro" id="IPR000700">
    <property type="entry name" value="PAS-assoc_C"/>
</dbReference>
<organism evidence="12 13">
    <name type="scientific">Rubellimicrobium rubrum</name>
    <dbReference type="NCBI Taxonomy" id="2585369"/>
    <lineage>
        <taxon>Bacteria</taxon>
        <taxon>Pseudomonadati</taxon>
        <taxon>Pseudomonadota</taxon>
        <taxon>Alphaproteobacteria</taxon>
        <taxon>Rhodobacterales</taxon>
        <taxon>Roseobacteraceae</taxon>
        <taxon>Rubellimicrobium</taxon>
    </lineage>
</organism>
<dbReference type="PROSITE" id="PS50110">
    <property type="entry name" value="RESPONSE_REGULATORY"/>
    <property type="match status" value="1"/>
</dbReference>
<dbReference type="Pfam" id="PF00512">
    <property type="entry name" value="HisKA"/>
    <property type="match status" value="1"/>
</dbReference>
<dbReference type="SUPFAM" id="SSF47384">
    <property type="entry name" value="Homodimeric domain of signal transducing histidine kinase"/>
    <property type="match status" value="1"/>
</dbReference>
<dbReference type="InterPro" id="IPR005467">
    <property type="entry name" value="His_kinase_dom"/>
</dbReference>
<dbReference type="Gene3D" id="3.30.450.40">
    <property type="match status" value="2"/>
</dbReference>
<dbReference type="SMART" id="SM00448">
    <property type="entry name" value="REC"/>
    <property type="match status" value="1"/>
</dbReference>
<dbReference type="Pfam" id="PF13426">
    <property type="entry name" value="PAS_9"/>
    <property type="match status" value="1"/>
</dbReference>
<evidence type="ECO:0000256" key="4">
    <source>
        <dbReference type="ARBA" id="ARBA00022679"/>
    </source>
</evidence>
<feature type="modified residue" description="4-aspartylphosphate" evidence="6">
    <location>
        <position position="990"/>
    </location>
</feature>
<evidence type="ECO:0000256" key="5">
    <source>
        <dbReference type="ARBA" id="ARBA00022777"/>
    </source>
</evidence>
<dbReference type="InterPro" id="IPR029016">
    <property type="entry name" value="GAF-like_dom_sf"/>
</dbReference>
<dbReference type="Gene3D" id="3.30.450.20">
    <property type="entry name" value="PAS domain"/>
    <property type="match status" value="2"/>
</dbReference>
<protein>
    <recommendedName>
        <fullName evidence="2">histidine kinase</fullName>
        <ecNumber evidence="2">2.7.13.3</ecNumber>
    </recommendedName>
</protein>
<dbReference type="PROSITE" id="PS50109">
    <property type="entry name" value="HIS_KIN"/>
    <property type="match status" value="1"/>
</dbReference>
<dbReference type="InterPro" id="IPR003018">
    <property type="entry name" value="GAF"/>
</dbReference>
<keyword evidence="3 6" id="KW-0597">Phosphoprotein</keyword>
<dbReference type="SUPFAM" id="SSF55874">
    <property type="entry name" value="ATPase domain of HSP90 chaperone/DNA topoisomerase II/histidine kinase"/>
    <property type="match status" value="1"/>
</dbReference>
<evidence type="ECO:0000256" key="3">
    <source>
        <dbReference type="ARBA" id="ARBA00022553"/>
    </source>
</evidence>
<accession>A0A5C4N7R0</accession>
<keyword evidence="4" id="KW-0808">Transferase</keyword>
<dbReference type="OrthoDB" id="9796100at2"/>
<dbReference type="SMART" id="SM00065">
    <property type="entry name" value="GAF"/>
    <property type="match status" value="2"/>
</dbReference>
<dbReference type="SMART" id="SM00388">
    <property type="entry name" value="HisKA"/>
    <property type="match status" value="1"/>
</dbReference>
<dbReference type="NCBIfam" id="TIGR00229">
    <property type="entry name" value="sensory_box"/>
    <property type="match status" value="2"/>
</dbReference>
<dbReference type="SMART" id="SM00091">
    <property type="entry name" value="PAS"/>
    <property type="match status" value="2"/>
</dbReference>
<dbReference type="Gene3D" id="3.40.50.2300">
    <property type="match status" value="1"/>
</dbReference>
<dbReference type="InterPro" id="IPR001610">
    <property type="entry name" value="PAC"/>
</dbReference>
<dbReference type="InterPro" id="IPR003661">
    <property type="entry name" value="HisK_dim/P_dom"/>
</dbReference>
<dbReference type="InterPro" id="IPR004358">
    <property type="entry name" value="Sig_transdc_His_kin-like_C"/>
</dbReference>
<dbReference type="EMBL" id="VDFU01000002">
    <property type="protein sequence ID" value="TNC52325.1"/>
    <property type="molecule type" value="Genomic_DNA"/>
</dbReference>
<dbReference type="CDD" id="cd00130">
    <property type="entry name" value="PAS"/>
    <property type="match status" value="2"/>
</dbReference>
<dbReference type="InterPro" id="IPR003594">
    <property type="entry name" value="HATPase_dom"/>
</dbReference>
<sequence>MGAAGGARKSRLKKPIGRISAGEATLDAERILAVIGGLDEGTDPFVAAVRATRMPMIITNPRLPDNPVIFANDAFCRLTGYGRDEILGRNCRFLQGQETDPAVRSRIREAVNGARSIEADIRNYRKNGEPFWNRLLMAPVWDANGDLAYFFASQVDVTMERERLANLETSNAALLAELSGRLLDQQAREEELRFTLEAGRFGAWSLDLTSGAFVSSPTCRETFGLDPERPCTYAELQEAVHPADRPRLEAATARNLAQRTDFEIEFRVLSPQGDVRWVAVRGRPAIAEDGTLLRLTGVSLDITDGKRAQRMREALVRLADAFRDLDDPTDISYIAGRILGETLDVDRAGYGTVDLVSETILVERDWNAPGIASLAGLLHFRDYGSYIDDLARGEMVVIEDAETDPRTVATADALTVINARAVVNVPVVEGGRTVALFYLNHSRSRSWLVEELAFLRDVAERTRVMVERRRAEQALRLGSERLRFLDALGRETAAAPDADAVMAITTRMLGLHMGAAICAYADMDPDEDGFTIRGDWAALGSKSIVGRYKLAAFGETAVRNLRAGLPLVVGDVQAELSPDAAATFGSIGIAATICMPLVKEGRLVALMAVHHARPHGWAAAERAMVRDVTDRSWAHVERARAEAELRASASALRELNETLEQRVQERSRQLLEAEDALRQSQKMEAVGQLTGGLAHDFNNLLTGIGGSLEMIGARIEQGQPHAVQRYLTAAQGAVKRAAALTHRLLAFSRRQTLDPKPTDVNRLVRGMEELIRRTVGPSVYLEVVGTGGLWPTLVDPNQLENALLNLCINARDAMPDGGRLTIETANRWLDPRMASQLDLGPGQYISLSVSDTGTGMSPHVAAKVFEPFFTTKPLGQGTGLGLSMIYGFARQSGGQVRLYSEEGQGTTVSIYLPRHASEMELEVDLDGDRDRPASTGDGEVVLVIDDEPTIRMLVREVLDEAGYAALEAADGPSGLRILQSDARVDLLITDVGLPGGLNGRQVADAARLVRPELKILFITGYAENAVIGNGQLDRDMSIITKPFQMEALTRKIRESIEG</sequence>
<dbReference type="InterPro" id="IPR000014">
    <property type="entry name" value="PAS"/>
</dbReference>
<dbReference type="Pfam" id="PF00072">
    <property type="entry name" value="Response_reg"/>
    <property type="match status" value="1"/>
</dbReference>
<comment type="catalytic activity">
    <reaction evidence="1">
        <text>ATP + protein L-histidine = ADP + protein N-phospho-L-histidine.</text>
        <dbReference type="EC" id="2.7.13.3"/>
    </reaction>
</comment>
<evidence type="ECO:0000256" key="2">
    <source>
        <dbReference type="ARBA" id="ARBA00012438"/>
    </source>
</evidence>
<dbReference type="SUPFAM" id="SSF55781">
    <property type="entry name" value="GAF domain-like"/>
    <property type="match status" value="2"/>
</dbReference>
<dbReference type="PANTHER" id="PTHR43065">
    <property type="entry name" value="SENSOR HISTIDINE KINASE"/>
    <property type="match status" value="1"/>
</dbReference>
<feature type="domain" description="PAC" evidence="11">
    <location>
        <begin position="262"/>
        <end position="314"/>
    </location>
</feature>
<keyword evidence="13" id="KW-1185">Reference proteome</keyword>
<comment type="caution">
    <text evidence="12">The sequence shown here is derived from an EMBL/GenBank/DDBJ whole genome shotgun (WGS) entry which is preliminary data.</text>
</comment>
<dbReference type="CDD" id="cd18161">
    <property type="entry name" value="REC_hyHK_blue-like"/>
    <property type="match status" value="1"/>
</dbReference>
<dbReference type="PROSITE" id="PS50112">
    <property type="entry name" value="PAS"/>
    <property type="match status" value="1"/>
</dbReference>
<keyword evidence="7" id="KW-0175">Coiled coil</keyword>
<evidence type="ECO:0000259" key="11">
    <source>
        <dbReference type="PROSITE" id="PS50113"/>
    </source>
</evidence>
<dbReference type="InterPro" id="IPR001789">
    <property type="entry name" value="Sig_transdc_resp-reg_receiver"/>
</dbReference>
<name>A0A5C4N7R0_9RHOB</name>
<dbReference type="InterPro" id="IPR011006">
    <property type="entry name" value="CheY-like_superfamily"/>
</dbReference>
<dbReference type="AlphaFoldDB" id="A0A5C4N7R0"/>